<protein>
    <submittedName>
        <fullName evidence="2">Uncharacterized protein</fullName>
    </submittedName>
</protein>
<evidence type="ECO:0000313" key="3">
    <source>
        <dbReference type="Proteomes" id="UP000299102"/>
    </source>
</evidence>
<dbReference type="Proteomes" id="UP000299102">
    <property type="component" value="Unassembled WGS sequence"/>
</dbReference>
<evidence type="ECO:0000313" key="2">
    <source>
        <dbReference type="EMBL" id="GBP95467.1"/>
    </source>
</evidence>
<comment type="caution">
    <text evidence="2">The sequence shown here is derived from an EMBL/GenBank/DDBJ whole genome shotgun (WGS) entry which is preliminary data.</text>
</comment>
<sequence length="94" mass="10029">MARSPPAGVMDVDISHATSEGANRPTSLTTQGSVTTSTQMATDTVIKAGSKALHRATARALQFVDRCKAGHSLIEGTHAISRKRIQRMDKNDPN</sequence>
<dbReference type="EMBL" id="BGZK01002634">
    <property type="protein sequence ID" value="GBP95467.1"/>
    <property type="molecule type" value="Genomic_DNA"/>
</dbReference>
<name>A0A4C2A9A0_EUMVA</name>
<keyword evidence="3" id="KW-1185">Reference proteome</keyword>
<gene>
    <name evidence="2" type="ORF">EVAR_68594_1</name>
</gene>
<organism evidence="2 3">
    <name type="scientific">Eumeta variegata</name>
    <name type="common">Bagworm moth</name>
    <name type="synonym">Eumeta japonica</name>
    <dbReference type="NCBI Taxonomy" id="151549"/>
    <lineage>
        <taxon>Eukaryota</taxon>
        <taxon>Metazoa</taxon>
        <taxon>Ecdysozoa</taxon>
        <taxon>Arthropoda</taxon>
        <taxon>Hexapoda</taxon>
        <taxon>Insecta</taxon>
        <taxon>Pterygota</taxon>
        <taxon>Neoptera</taxon>
        <taxon>Endopterygota</taxon>
        <taxon>Lepidoptera</taxon>
        <taxon>Glossata</taxon>
        <taxon>Ditrysia</taxon>
        <taxon>Tineoidea</taxon>
        <taxon>Psychidae</taxon>
        <taxon>Oiketicinae</taxon>
        <taxon>Eumeta</taxon>
    </lineage>
</organism>
<feature type="region of interest" description="Disordered" evidence="1">
    <location>
        <begin position="1"/>
        <end position="36"/>
    </location>
</feature>
<proteinExistence type="predicted"/>
<reference evidence="2 3" key="1">
    <citation type="journal article" date="2019" name="Commun. Biol.">
        <title>The bagworm genome reveals a unique fibroin gene that provides high tensile strength.</title>
        <authorList>
            <person name="Kono N."/>
            <person name="Nakamura H."/>
            <person name="Ohtoshi R."/>
            <person name="Tomita M."/>
            <person name="Numata K."/>
            <person name="Arakawa K."/>
        </authorList>
    </citation>
    <scope>NUCLEOTIDE SEQUENCE [LARGE SCALE GENOMIC DNA]</scope>
</reference>
<dbReference type="AlphaFoldDB" id="A0A4C2A9A0"/>
<evidence type="ECO:0000256" key="1">
    <source>
        <dbReference type="SAM" id="MobiDB-lite"/>
    </source>
</evidence>
<feature type="compositionally biased region" description="Polar residues" evidence="1">
    <location>
        <begin position="16"/>
        <end position="36"/>
    </location>
</feature>
<accession>A0A4C2A9A0</accession>